<feature type="region of interest" description="Disordered" evidence="1">
    <location>
        <begin position="383"/>
        <end position="402"/>
    </location>
</feature>
<dbReference type="GO" id="GO:0005975">
    <property type="term" value="P:carbohydrate metabolic process"/>
    <property type="evidence" value="ECO:0007669"/>
    <property type="project" value="UniProtKB-ARBA"/>
</dbReference>
<keyword evidence="4" id="KW-1185">Reference proteome</keyword>
<evidence type="ECO:0000256" key="1">
    <source>
        <dbReference type="SAM" id="MobiDB-lite"/>
    </source>
</evidence>
<keyword evidence="2" id="KW-0732">Signal</keyword>
<dbReference type="Proteomes" id="UP001147653">
    <property type="component" value="Unassembled WGS sequence"/>
</dbReference>
<dbReference type="InterPro" id="IPR013783">
    <property type="entry name" value="Ig-like_fold"/>
</dbReference>
<organism evidence="3 4">
    <name type="scientific">Solirubrobacter phytolaccae</name>
    <dbReference type="NCBI Taxonomy" id="1404360"/>
    <lineage>
        <taxon>Bacteria</taxon>
        <taxon>Bacillati</taxon>
        <taxon>Actinomycetota</taxon>
        <taxon>Thermoleophilia</taxon>
        <taxon>Solirubrobacterales</taxon>
        <taxon>Solirubrobacteraceae</taxon>
        <taxon>Solirubrobacter</taxon>
    </lineage>
</organism>
<dbReference type="RefSeq" id="WP_270023938.1">
    <property type="nucleotide sequence ID" value="NZ_JAPDDP010000006.1"/>
</dbReference>
<sequence>MKRLAITALTLLLAPAAAQAGTYDVVACNAAAGGTNNAWALETNDASHIEGFALCPSAGTRSGLLVTDRLTTAGAGGGSYGQWVIHSPAGTTITRIRLDRYLNMDGGTGWRLYGRQADGTTLAGETCTVQPGFDDCTVSGAIDRAVNTSSIAYGFDCPTGCITGATIHSASAAIYSATVTISDPTAPTVGAPSGALVGGGFHKGTESVTFNGVDALGLKARRLVIDEQTVAEEALACDYTRMVPCANPGAAVTLGVDLNALADGTHAVQVAVVDAAGNETRSNPATIVVDHTGPGAPALTVSARPADDPRFTVSWSSPGGQVAPIAMAHWRLCSPSGCTGGTTSGTSVSGTLAGYGTHTLHVALEDAAGNRGEEAVVALPHLAPAPPSPTPTATPTPTPVDPRLRVTTATLDRSARTLTTSGTAAGSGTVTVRVRYRVNDRQRSRTVKATLRGGRFSARVRLSRTDARRARSARVSVSYGGDAGHRAASVQRTVKLRR</sequence>
<reference evidence="3" key="1">
    <citation type="submission" date="2022-10" db="EMBL/GenBank/DDBJ databases">
        <title>The WGS of Solirubrobacter phytolaccae KCTC 29190.</title>
        <authorList>
            <person name="Jiang Z."/>
        </authorList>
    </citation>
    <scope>NUCLEOTIDE SEQUENCE</scope>
    <source>
        <strain evidence="3">KCTC 29190</strain>
    </source>
</reference>
<comment type="caution">
    <text evidence="3">The sequence shown here is derived from an EMBL/GenBank/DDBJ whole genome shotgun (WGS) entry which is preliminary data.</text>
</comment>
<dbReference type="Gene3D" id="2.60.40.10">
    <property type="entry name" value="Immunoglobulins"/>
    <property type="match status" value="1"/>
</dbReference>
<evidence type="ECO:0000313" key="4">
    <source>
        <dbReference type="Proteomes" id="UP001147653"/>
    </source>
</evidence>
<feature type="chain" id="PRO_5040936400" description="Ig-like domain-containing protein" evidence="2">
    <location>
        <begin position="21"/>
        <end position="498"/>
    </location>
</feature>
<evidence type="ECO:0000256" key="2">
    <source>
        <dbReference type="SAM" id="SignalP"/>
    </source>
</evidence>
<dbReference type="EMBL" id="JAPDDP010000006">
    <property type="protein sequence ID" value="MDA0179641.1"/>
    <property type="molecule type" value="Genomic_DNA"/>
</dbReference>
<proteinExistence type="predicted"/>
<protein>
    <recommendedName>
        <fullName evidence="5">Ig-like domain-containing protein</fullName>
    </recommendedName>
</protein>
<accession>A0A9X3N533</accession>
<feature type="signal peptide" evidence="2">
    <location>
        <begin position="1"/>
        <end position="20"/>
    </location>
</feature>
<name>A0A9X3N533_9ACTN</name>
<feature type="compositionally biased region" description="Pro residues" evidence="1">
    <location>
        <begin position="383"/>
        <end position="400"/>
    </location>
</feature>
<evidence type="ECO:0008006" key="5">
    <source>
        <dbReference type="Google" id="ProtNLM"/>
    </source>
</evidence>
<dbReference type="AlphaFoldDB" id="A0A9X3N533"/>
<evidence type="ECO:0000313" key="3">
    <source>
        <dbReference type="EMBL" id="MDA0179641.1"/>
    </source>
</evidence>
<gene>
    <name evidence="3" type="ORF">OJ997_04985</name>
</gene>